<dbReference type="Pfam" id="PF11273">
    <property type="entry name" value="DUF3073"/>
    <property type="match status" value="1"/>
</dbReference>
<evidence type="ECO:0000256" key="1">
    <source>
        <dbReference type="SAM" id="MobiDB-lite"/>
    </source>
</evidence>
<accession>A0A4R5TXJ5</accession>
<dbReference type="OrthoDB" id="3217921at2"/>
<sequence length="78" mass="8790">MGRGRQKAKATKQARDMKYFSPATDYSALQRELTGPGSRASNRRSEPLEPVEPDYSEYADKYADDLDDDEESGSRRIG</sequence>
<evidence type="ECO:0000313" key="2">
    <source>
        <dbReference type="EMBL" id="TDK25897.1"/>
    </source>
</evidence>
<comment type="caution">
    <text evidence="2">The sequence shown here is derived from an EMBL/GenBank/DDBJ whole genome shotgun (WGS) entry which is preliminary data.</text>
</comment>
<dbReference type="RefSeq" id="WP_120167653.1">
    <property type="nucleotide sequence ID" value="NZ_SMTK01000003.1"/>
</dbReference>
<feature type="region of interest" description="Disordered" evidence="1">
    <location>
        <begin position="1"/>
        <end position="78"/>
    </location>
</feature>
<evidence type="ECO:0000313" key="3">
    <source>
        <dbReference type="Proteomes" id="UP000295411"/>
    </source>
</evidence>
<dbReference type="Proteomes" id="UP000295411">
    <property type="component" value="Unassembled WGS sequence"/>
</dbReference>
<feature type="compositionally biased region" description="Basic residues" evidence="1">
    <location>
        <begin position="1"/>
        <end position="12"/>
    </location>
</feature>
<organism evidence="2 3">
    <name type="scientific">Arthrobacter crusticola</name>
    <dbReference type="NCBI Taxonomy" id="2547960"/>
    <lineage>
        <taxon>Bacteria</taxon>
        <taxon>Bacillati</taxon>
        <taxon>Actinomycetota</taxon>
        <taxon>Actinomycetes</taxon>
        <taxon>Micrococcales</taxon>
        <taxon>Micrococcaceae</taxon>
        <taxon>Arthrobacter</taxon>
    </lineage>
</organism>
<keyword evidence="3" id="KW-1185">Reference proteome</keyword>
<dbReference type="AlphaFoldDB" id="A0A4R5TXJ5"/>
<name>A0A4R5TXJ5_9MICC</name>
<reference evidence="2 3" key="1">
    <citation type="submission" date="2019-03" db="EMBL/GenBank/DDBJ databases">
        <title>Arthrobacter sp. nov., an bacterium isolated from biocrust in Mu Us Desert.</title>
        <authorList>
            <person name="Lixiong L."/>
        </authorList>
    </citation>
    <scope>NUCLEOTIDE SEQUENCE [LARGE SCALE GENOMIC DNA]</scope>
    <source>
        <strain evidence="2 3">SLN-3</strain>
    </source>
</reference>
<dbReference type="EMBL" id="SMTK01000003">
    <property type="protein sequence ID" value="TDK25897.1"/>
    <property type="molecule type" value="Genomic_DNA"/>
</dbReference>
<gene>
    <name evidence="2" type="ORF">E2F48_09165</name>
</gene>
<dbReference type="InterPro" id="IPR021426">
    <property type="entry name" value="DUF3073"/>
</dbReference>
<proteinExistence type="predicted"/>
<protein>
    <submittedName>
        <fullName evidence="2">DUF3073 domain-containing protein</fullName>
    </submittedName>
</protein>